<dbReference type="InterPro" id="IPR018060">
    <property type="entry name" value="HTH_AraC"/>
</dbReference>
<dbReference type="InterPro" id="IPR020449">
    <property type="entry name" value="Tscrpt_reg_AraC-type_HTH"/>
</dbReference>
<evidence type="ECO:0000259" key="4">
    <source>
        <dbReference type="PROSITE" id="PS01124"/>
    </source>
</evidence>
<keyword evidence="2 5" id="KW-0238">DNA-binding</keyword>
<keyword evidence="1" id="KW-0805">Transcription regulation</keyword>
<dbReference type="Pfam" id="PF12833">
    <property type="entry name" value="HTH_18"/>
    <property type="match status" value="1"/>
</dbReference>
<dbReference type="Pfam" id="PF02311">
    <property type="entry name" value="AraC_binding"/>
    <property type="match status" value="1"/>
</dbReference>
<dbReference type="SMART" id="SM00342">
    <property type="entry name" value="HTH_ARAC"/>
    <property type="match status" value="1"/>
</dbReference>
<evidence type="ECO:0000256" key="3">
    <source>
        <dbReference type="ARBA" id="ARBA00023163"/>
    </source>
</evidence>
<dbReference type="PROSITE" id="PS01124">
    <property type="entry name" value="HTH_ARAC_FAMILY_2"/>
    <property type="match status" value="1"/>
</dbReference>
<accession>A0A318ULI7</accession>
<dbReference type="GO" id="GO:0043565">
    <property type="term" value="F:sequence-specific DNA binding"/>
    <property type="evidence" value="ECO:0007669"/>
    <property type="project" value="InterPro"/>
</dbReference>
<evidence type="ECO:0000256" key="1">
    <source>
        <dbReference type="ARBA" id="ARBA00023015"/>
    </source>
</evidence>
<dbReference type="GO" id="GO:0003700">
    <property type="term" value="F:DNA-binding transcription factor activity"/>
    <property type="evidence" value="ECO:0007669"/>
    <property type="project" value="InterPro"/>
</dbReference>
<dbReference type="RefSeq" id="WP_110826861.1">
    <property type="nucleotide sequence ID" value="NZ_QKLU01000001.1"/>
</dbReference>
<dbReference type="InterPro" id="IPR009057">
    <property type="entry name" value="Homeodomain-like_sf"/>
</dbReference>
<dbReference type="SUPFAM" id="SSF51215">
    <property type="entry name" value="Regulatory protein AraC"/>
    <property type="match status" value="1"/>
</dbReference>
<evidence type="ECO:0000313" key="5">
    <source>
        <dbReference type="EMBL" id="PYF76751.1"/>
    </source>
</evidence>
<protein>
    <submittedName>
        <fullName evidence="5">AraC-like DNA-binding protein</fullName>
    </submittedName>
</protein>
<dbReference type="PANTHER" id="PTHR43280:SF32">
    <property type="entry name" value="TRANSCRIPTIONAL REGULATORY PROTEIN"/>
    <property type="match status" value="1"/>
</dbReference>
<dbReference type="AlphaFoldDB" id="A0A318ULI7"/>
<proteinExistence type="predicted"/>
<dbReference type="SUPFAM" id="SSF46689">
    <property type="entry name" value="Homeodomain-like"/>
    <property type="match status" value="1"/>
</dbReference>
<dbReference type="EMBL" id="QKLU01000001">
    <property type="protein sequence ID" value="PYF76751.1"/>
    <property type="molecule type" value="Genomic_DNA"/>
</dbReference>
<dbReference type="InterPro" id="IPR003313">
    <property type="entry name" value="AraC-bd"/>
</dbReference>
<comment type="caution">
    <text evidence="5">The sequence shown here is derived from an EMBL/GenBank/DDBJ whole genome shotgun (WGS) entry which is preliminary data.</text>
</comment>
<dbReference type="PRINTS" id="PR00032">
    <property type="entry name" value="HTHARAC"/>
</dbReference>
<evidence type="ECO:0000313" key="6">
    <source>
        <dbReference type="Proteomes" id="UP000248198"/>
    </source>
</evidence>
<organism evidence="5 6">
    <name type="scientific">Pedobacter nutrimenti</name>
    <dbReference type="NCBI Taxonomy" id="1241337"/>
    <lineage>
        <taxon>Bacteria</taxon>
        <taxon>Pseudomonadati</taxon>
        <taxon>Bacteroidota</taxon>
        <taxon>Sphingobacteriia</taxon>
        <taxon>Sphingobacteriales</taxon>
        <taxon>Sphingobacteriaceae</taxon>
        <taxon>Pedobacter</taxon>
    </lineage>
</organism>
<keyword evidence="6" id="KW-1185">Reference proteome</keyword>
<dbReference type="Proteomes" id="UP000248198">
    <property type="component" value="Unassembled WGS sequence"/>
</dbReference>
<dbReference type="PANTHER" id="PTHR43280">
    <property type="entry name" value="ARAC-FAMILY TRANSCRIPTIONAL REGULATOR"/>
    <property type="match status" value="1"/>
</dbReference>
<evidence type="ECO:0000256" key="2">
    <source>
        <dbReference type="ARBA" id="ARBA00023125"/>
    </source>
</evidence>
<reference evidence="5 6" key="1">
    <citation type="submission" date="2018-06" db="EMBL/GenBank/DDBJ databases">
        <title>Genomic Encyclopedia of Archaeal and Bacterial Type Strains, Phase II (KMG-II): from individual species to whole genera.</title>
        <authorList>
            <person name="Goeker M."/>
        </authorList>
    </citation>
    <scope>NUCLEOTIDE SEQUENCE [LARGE SCALE GENOMIC DNA]</scope>
    <source>
        <strain evidence="5 6">DSM 27372</strain>
    </source>
</reference>
<gene>
    <name evidence="5" type="ORF">B0O44_101223</name>
</gene>
<dbReference type="OrthoDB" id="2585681at2"/>
<dbReference type="Gene3D" id="1.10.10.60">
    <property type="entry name" value="Homeodomain-like"/>
    <property type="match status" value="1"/>
</dbReference>
<dbReference type="InterPro" id="IPR037923">
    <property type="entry name" value="HTH-like"/>
</dbReference>
<feature type="domain" description="HTH araC/xylS-type" evidence="4">
    <location>
        <begin position="188"/>
        <end position="286"/>
    </location>
</feature>
<sequence>MTKAAAESKYVPLIGIQEFRKGQLTDPDQLLFNDLHGERHIEKPHKHDFFIIILFDQAQGTHTIDFRDYQIENRQIHLLFPGQVHQWAIGAQTIGHQLMIDRVFFQRFASYLRFSHSNYMNHPVIPLSGDDFRLLNYEFDAIKKELHSTHPLKDLISARAAVIAALVSKASEDLFDDFRMHPLNPKLTRFNALIEGHFKEQKLVAFYASKLHISANYLNILCKKNLHTSATQVIQKRVLLEAKRMLRSTDLSIKEISFDLGFVDHAYFSNFFKSQTGATPTQFREKL</sequence>
<keyword evidence="3" id="KW-0804">Transcription</keyword>
<name>A0A318ULI7_9SPHI</name>